<keyword evidence="2" id="KW-1185">Reference proteome</keyword>
<sequence length="453" mass="50043">MAFTHDIGMRIVPGTSLGDFTLGDSLWNVLERMRARKLEYEGTTVQWDREDPRSPVIVDVPPGIKLVFPYTPAPHQQVLQIITVHLRNNDVRPSQASRLQMLNISYENKHLTTICSQHETKTPLTRGKISQIFGPAFTRRPGTPSTAKPSADRSSPSREPDIRYPGIIFSTDLLHGDVIGDVAVIAAGQEESAEMRRFVDQLRGGTTEQGWQTLQWDDRQALVGTITLCEIMPHQGIIVHIANGTSGDESTCPYRINLGETTGQDLLCDLGPPARRYWKEEDRFISNDAGSQADPSRQRHGGDVKGCWWNYFGLGLDFLVEEQGLGRIKKIMVHSNIPGTAEFQRHARCPWHIRTTSSKGSTELSLASPLEDFAAVLGKNDSPHRAEEVAGVPKPRSNLSRKQGESAMQTVLLDRLEETSMAGLQGIEPSHLMALDGLIVEGGQAGVTSVLLF</sequence>
<evidence type="ECO:0000313" key="1">
    <source>
        <dbReference type="EMBL" id="KAJ9107107.1"/>
    </source>
</evidence>
<comment type="caution">
    <text evidence="1">The sequence shown here is derived from an EMBL/GenBank/DDBJ whole genome shotgun (WGS) entry which is preliminary data.</text>
</comment>
<gene>
    <name evidence="1" type="ORF">QFC20_003832</name>
</gene>
<evidence type="ECO:0000313" key="2">
    <source>
        <dbReference type="Proteomes" id="UP001230649"/>
    </source>
</evidence>
<reference evidence="1" key="1">
    <citation type="submission" date="2023-04" db="EMBL/GenBank/DDBJ databases">
        <title>Draft Genome sequencing of Naganishia species isolated from polar environments using Oxford Nanopore Technology.</title>
        <authorList>
            <person name="Leo P."/>
            <person name="Venkateswaran K."/>
        </authorList>
    </citation>
    <scope>NUCLEOTIDE SEQUENCE</scope>
    <source>
        <strain evidence="1">MNA-CCFEE 5262</strain>
    </source>
</reference>
<protein>
    <submittedName>
        <fullName evidence="1">Uncharacterized protein</fullName>
    </submittedName>
</protein>
<proteinExistence type="predicted"/>
<name>A0ACC2W654_9TREE</name>
<accession>A0ACC2W654</accession>
<dbReference type="Proteomes" id="UP001230649">
    <property type="component" value="Unassembled WGS sequence"/>
</dbReference>
<organism evidence="1 2">
    <name type="scientific">Naganishia adeliensis</name>
    <dbReference type="NCBI Taxonomy" id="92952"/>
    <lineage>
        <taxon>Eukaryota</taxon>
        <taxon>Fungi</taxon>
        <taxon>Dikarya</taxon>
        <taxon>Basidiomycota</taxon>
        <taxon>Agaricomycotina</taxon>
        <taxon>Tremellomycetes</taxon>
        <taxon>Filobasidiales</taxon>
        <taxon>Filobasidiaceae</taxon>
        <taxon>Naganishia</taxon>
    </lineage>
</organism>
<dbReference type="EMBL" id="JASBWS010000038">
    <property type="protein sequence ID" value="KAJ9107107.1"/>
    <property type="molecule type" value="Genomic_DNA"/>
</dbReference>